<gene>
    <name evidence="3" type="ORF">GAYE_SCF02G2164</name>
</gene>
<dbReference type="Gene3D" id="1.25.40.850">
    <property type="match status" value="1"/>
</dbReference>
<protein>
    <submittedName>
        <fullName evidence="3">Uncharacterized protein</fullName>
    </submittedName>
</protein>
<dbReference type="Pfam" id="PF00995">
    <property type="entry name" value="Sec1"/>
    <property type="match status" value="1"/>
</dbReference>
<dbReference type="SUPFAM" id="SSF56815">
    <property type="entry name" value="Sec1/munc18-like (SM) proteins"/>
    <property type="match status" value="1"/>
</dbReference>
<dbReference type="Proteomes" id="UP001300502">
    <property type="component" value="Unassembled WGS sequence"/>
</dbReference>
<evidence type="ECO:0000313" key="4">
    <source>
        <dbReference type="Proteomes" id="UP001300502"/>
    </source>
</evidence>
<dbReference type="InterPro" id="IPR036045">
    <property type="entry name" value="Sec1-like_sf"/>
</dbReference>
<dbReference type="Gene3D" id="3.40.50.1910">
    <property type="match status" value="2"/>
</dbReference>
<dbReference type="InterPro" id="IPR043155">
    <property type="entry name" value="VPS33_dom3b"/>
</dbReference>
<keyword evidence="4" id="KW-1185">Reference proteome</keyword>
<dbReference type="InterPro" id="IPR027482">
    <property type="entry name" value="Sec1-like_dom2"/>
</dbReference>
<name>A0AAV9IA16_9RHOD</name>
<evidence type="ECO:0000256" key="2">
    <source>
        <dbReference type="SAM" id="MobiDB-lite"/>
    </source>
</evidence>
<comment type="caution">
    <text evidence="3">The sequence shown here is derived from an EMBL/GenBank/DDBJ whole genome shotgun (WGS) entry which is preliminary data.</text>
</comment>
<feature type="region of interest" description="Disordered" evidence="2">
    <location>
        <begin position="317"/>
        <end position="336"/>
    </location>
</feature>
<feature type="compositionally biased region" description="Basic and acidic residues" evidence="2">
    <location>
        <begin position="320"/>
        <end position="334"/>
    </location>
</feature>
<dbReference type="Gene3D" id="3.40.50.2060">
    <property type="match status" value="1"/>
</dbReference>
<accession>A0AAV9IA16</accession>
<dbReference type="GO" id="GO:0016192">
    <property type="term" value="P:vesicle-mediated transport"/>
    <property type="evidence" value="ECO:0007669"/>
    <property type="project" value="InterPro"/>
</dbReference>
<dbReference type="InterPro" id="IPR001619">
    <property type="entry name" value="Sec1-like"/>
</dbReference>
<dbReference type="EMBL" id="JANCYU010000022">
    <property type="protein sequence ID" value="KAK4524265.1"/>
    <property type="molecule type" value="Genomic_DNA"/>
</dbReference>
<sequence length="670" mass="75630">MNTLKESLDLYIYLKNIGQRKLAEILSILPGPKILLFEQALYDQRLGLARMLDLWADNTFLKEHGVQSFESLPVFLKRWKQIPEDSWYEALQQMSVKQLVFIIRTGRVDAAKQIIDIINRLSLKRNGANTVGTARDESNGFRFLCALIPRKSSVFEYCFEQAASQVEFVELPLGFAAVERDLLTLDQPYSFRDMTIDGDYSSLLHLAQALIELEQVLGSFKHIRGIGQNSCLLSKYLSRYYNEKRTKTPRPRGRGASISNRLQEQSSDSHLLMILFDRSVDLTTPFVTQSSFAGLLDETFHLTNTSFIYEVSSIGSSKDSSIDESKKETSRDAHSSCIAHITPKDSVFDQLKDRNFSVATERLGMMASSMREFYRSKPSPERSEMSQVKDFVRNLTNIKAEQEAVSFHTELACEISKRTFESYLFKQKYQMERQLLEANVEKNHLHYLLGCIARQEPLTHVLRLICLWSLTNDGIEGDTCDLLMREILSTYGVGAAVWIQNLELAGLLVRAKDPAIFSALGKRFSPPKVPTWAVCRTAFRLLVDYQPKDSTAEADEAEAFSGYIPLSARIVQGALDDMAWKKLLSTLSSVFKNVHTAFEEDVFHESYQVNSVFDAVVVVIGGITRAEAATMKALANASGKRILMVSTAVLNGNGWIEAMLDSSEEWPLVP</sequence>
<organism evidence="3 4">
    <name type="scientific">Galdieria yellowstonensis</name>
    <dbReference type="NCBI Taxonomy" id="3028027"/>
    <lineage>
        <taxon>Eukaryota</taxon>
        <taxon>Rhodophyta</taxon>
        <taxon>Bangiophyceae</taxon>
        <taxon>Galdieriales</taxon>
        <taxon>Galdieriaceae</taxon>
        <taxon>Galdieria</taxon>
    </lineage>
</organism>
<reference evidence="3 4" key="1">
    <citation type="submission" date="2022-07" db="EMBL/GenBank/DDBJ databases">
        <title>Genome-wide signatures of adaptation to extreme environments.</title>
        <authorList>
            <person name="Cho C.H."/>
            <person name="Yoon H.S."/>
        </authorList>
    </citation>
    <scope>NUCLEOTIDE SEQUENCE [LARGE SCALE GENOMIC DNA]</scope>
    <source>
        <strain evidence="3 4">108.79 E11</strain>
    </source>
</reference>
<dbReference type="InterPro" id="IPR043154">
    <property type="entry name" value="Sec-1-like_dom1"/>
</dbReference>
<dbReference type="AlphaFoldDB" id="A0AAV9IA16"/>
<dbReference type="PANTHER" id="PTHR11679">
    <property type="entry name" value="VESICLE PROTEIN SORTING-ASSOCIATED"/>
    <property type="match status" value="1"/>
</dbReference>
<proteinExistence type="inferred from homology"/>
<evidence type="ECO:0000313" key="3">
    <source>
        <dbReference type="EMBL" id="KAK4524265.1"/>
    </source>
</evidence>
<comment type="similarity">
    <text evidence="1">Belongs to the STXBP/unc-18/SEC1 family.</text>
</comment>
<evidence type="ECO:0000256" key="1">
    <source>
        <dbReference type="ARBA" id="ARBA00009884"/>
    </source>
</evidence>